<comment type="subcellular location">
    <subcellularLocation>
        <location evidence="1">Membrane</location>
        <topology evidence="1">Multi-pass membrane protein</topology>
    </subcellularLocation>
</comment>
<dbReference type="EMBL" id="JACRUO010000002">
    <property type="protein sequence ID" value="MBD3690095.1"/>
    <property type="molecule type" value="Genomic_DNA"/>
</dbReference>
<protein>
    <submittedName>
        <fullName evidence="8">GtrA family protein</fullName>
    </submittedName>
</protein>
<evidence type="ECO:0000256" key="3">
    <source>
        <dbReference type="ARBA" id="ARBA00022692"/>
    </source>
</evidence>
<gene>
    <name evidence="8" type="ORF">H8R10_07640</name>
</gene>
<dbReference type="Proteomes" id="UP000627538">
    <property type="component" value="Unassembled WGS sequence"/>
</dbReference>
<proteinExistence type="inferred from homology"/>
<comment type="similarity">
    <text evidence="2">Belongs to the GtrA family.</text>
</comment>
<feature type="transmembrane region" description="Helical" evidence="6">
    <location>
        <begin position="20"/>
        <end position="42"/>
    </location>
</feature>
<dbReference type="Pfam" id="PF04138">
    <property type="entry name" value="GtrA_DPMS_TM"/>
    <property type="match status" value="1"/>
</dbReference>
<evidence type="ECO:0000256" key="1">
    <source>
        <dbReference type="ARBA" id="ARBA00004141"/>
    </source>
</evidence>
<keyword evidence="4 6" id="KW-1133">Transmembrane helix</keyword>
<evidence type="ECO:0000256" key="2">
    <source>
        <dbReference type="ARBA" id="ARBA00009399"/>
    </source>
</evidence>
<keyword evidence="9" id="KW-1185">Reference proteome</keyword>
<dbReference type="GO" id="GO:0005886">
    <property type="term" value="C:plasma membrane"/>
    <property type="evidence" value="ECO:0007669"/>
    <property type="project" value="TreeGrafter"/>
</dbReference>
<dbReference type="InterPro" id="IPR051401">
    <property type="entry name" value="GtrA_CellWall_Glycosyl"/>
</dbReference>
<dbReference type="AlphaFoldDB" id="A0A8I0KQK8"/>
<evidence type="ECO:0000313" key="8">
    <source>
        <dbReference type="EMBL" id="MBD3690095.1"/>
    </source>
</evidence>
<feature type="domain" description="GtrA/DPMS transmembrane" evidence="7">
    <location>
        <begin position="19"/>
        <end position="141"/>
    </location>
</feature>
<feature type="transmembrane region" description="Helical" evidence="6">
    <location>
        <begin position="48"/>
        <end position="65"/>
    </location>
</feature>
<dbReference type="PANTHER" id="PTHR38459:SF1">
    <property type="entry name" value="PROPHAGE BACTOPRENOL-LINKED GLUCOSE TRANSLOCASE HOMOLOG"/>
    <property type="match status" value="1"/>
</dbReference>
<dbReference type="GO" id="GO:0000271">
    <property type="term" value="P:polysaccharide biosynthetic process"/>
    <property type="evidence" value="ECO:0007669"/>
    <property type="project" value="InterPro"/>
</dbReference>
<name>A0A8I0KQK8_9ACTO</name>
<comment type="caution">
    <text evidence="8">The sequence shown here is derived from an EMBL/GenBank/DDBJ whole genome shotgun (WGS) entry which is preliminary data.</text>
</comment>
<keyword evidence="3 6" id="KW-0812">Transmembrane</keyword>
<sequence>MHLRISRIARAAWVEEVVKFCLVGGLNYVVDVALFNALLFTLLSGHPLPAKVISVAVATTMSWFINRSWTFRGRGTDRKVRELINFALVNVIGAAPALCFLWLTHHVLGLTSALADNISGNVAGLIVGSIVRYLCYKFVVFTGPTDAGTAR</sequence>
<accession>A0A8I0KQK8</accession>
<evidence type="ECO:0000256" key="5">
    <source>
        <dbReference type="ARBA" id="ARBA00023136"/>
    </source>
</evidence>
<feature type="transmembrane region" description="Helical" evidence="6">
    <location>
        <begin position="117"/>
        <end position="135"/>
    </location>
</feature>
<dbReference type="InterPro" id="IPR007267">
    <property type="entry name" value="GtrA_DPMS_TM"/>
</dbReference>
<evidence type="ECO:0000313" key="9">
    <source>
        <dbReference type="Proteomes" id="UP000627538"/>
    </source>
</evidence>
<organism evidence="8 9">
    <name type="scientific">Nanchangia anserum</name>
    <dbReference type="NCBI Taxonomy" id="2692125"/>
    <lineage>
        <taxon>Bacteria</taxon>
        <taxon>Bacillati</taxon>
        <taxon>Actinomycetota</taxon>
        <taxon>Actinomycetes</taxon>
        <taxon>Actinomycetales</taxon>
        <taxon>Actinomycetaceae</taxon>
        <taxon>Nanchangia</taxon>
    </lineage>
</organism>
<evidence type="ECO:0000256" key="6">
    <source>
        <dbReference type="SAM" id="Phobius"/>
    </source>
</evidence>
<reference evidence="8 9" key="1">
    <citation type="submission" date="2020-08" db="EMBL/GenBank/DDBJ databases">
        <title>Winkia gen. nov., sp. nov., isolated from faeces of the Anser albifrons in China.</title>
        <authorList>
            <person name="Liu Q."/>
        </authorList>
    </citation>
    <scope>NUCLEOTIDE SEQUENCE [LARGE SCALE GENOMIC DNA]</scope>
    <source>
        <strain evidence="8 9">C62</strain>
    </source>
</reference>
<evidence type="ECO:0000259" key="7">
    <source>
        <dbReference type="Pfam" id="PF04138"/>
    </source>
</evidence>
<evidence type="ECO:0000256" key="4">
    <source>
        <dbReference type="ARBA" id="ARBA00022989"/>
    </source>
</evidence>
<feature type="transmembrane region" description="Helical" evidence="6">
    <location>
        <begin position="86"/>
        <end position="105"/>
    </location>
</feature>
<dbReference type="PANTHER" id="PTHR38459">
    <property type="entry name" value="PROPHAGE BACTOPRENOL-LINKED GLUCOSE TRANSLOCASE HOMOLOG"/>
    <property type="match status" value="1"/>
</dbReference>
<keyword evidence="5 6" id="KW-0472">Membrane</keyword>